<sequence>MIVGAITNGNADVWETKQMGELFDFAIKAEDAGKPKPSKEPFEIAVACCREVLKDVEAAHPSEEPTAGSLGWNVVESEIMHVGDCLRSDVHGAKQAGFFAIWINRGANGGKSLGTREGVETKPDFVVRGLDEIAAKL</sequence>
<organism evidence="2">
    <name type="scientific">Lotharella globosa</name>
    <dbReference type="NCBI Taxonomy" id="91324"/>
    <lineage>
        <taxon>Eukaryota</taxon>
        <taxon>Sar</taxon>
        <taxon>Rhizaria</taxon>
        <taxon>Cercozoa</taxon>
        <taxon>Chlorarachniophyceae</taxon>
        <taxon>Lotharella</taxon>
    </lineage>
</organism>
<dbReference type="GO" id="GO:0016787">
    <property type="term" value="F:hydrolase activity"/>
    <property type="evidence" value="ECO:0007669"/>
    <property type="project" value="UniProtKB-KW"/>
</dbReference>
<dbReference type="InterPro" id="IPR036412">
    <property type="entry name" value="HAD-like_sf"/>
</dbReference>
<dbReference type="SUPFAM" id="SSF56784">
    <property type="entry name" value="HAD-like"/>
    <property type="match status" value="1"/>
</dbReference>
<dbReference type="Gene3D" id="3.40.50.1000">
    <property type="entry name" value="HAD superfamily/HAD-like"/>
    <property type="match status" value="1"/>
</dbReference>
<dbReference type="EMBL" id="HBIV01044897">
    <property type="protein sequence ID" value="CAE0679695.1"/>
    <property type="molecule type" value="Transcribed_RNA"/>
</dbReference>
<accession>A0A7S4DYN7</accession>
<dbReference type="InterPro" id="IPR051540">
    <property type="entry name" value="S-2-haloacid_dehalogenase"/>
</dbReference>
<dbReference type="Pfam" id="PF13242">
    <property type="entry name" value="Hydrolase_like"/>
    <property type="match status" value="1"/>
</dbReference>
<dbReference type="PANTHER" id="PTHR43316">
    <property type="entry name" value="HYDROLASE, HALOACID DELAHOGENASE-RELATED"/>
    <property type="match status" value="1"/>
</dbReference>
<reference evidence="2" key="1">
    <citation type="submission" date="2021-01" db="EMBL/GenBank/DDBJ databases">
        <authorList>
            <person name="Corre E."/>
            <person name="Pelletier E."/>
            <person name="Niang G."/>
            <person name="Scheremetjew M."/>
            <person name="Finn R."/>
            <person name="Kale V."/>
            <person name="Holt S."/>
            <person name="Cochrane G."/>
            <person name="Meng A."/>
            <person name="Brown T."/>
            <person name="Cohen L."/>
        </authorList>
    </citation>
    <scope>NUCLEOTIDE SEQUENCE</scope>
    <source>
        <strain evidence="2">CCCM811</strain>
    </source>
</reference>
<proteinExistence type="predicted"/>
<dbReference type="InterPro" id="IPR023214">
    <property type="entry name" value="HAD_sf"/>
</dbReference>
<evidence type="ECO:0008006" key="3">
    <source>
        <dbReference type="Google" id="ProtNLM"/>
    </source>
</evidence>
<evidence type="ECO:0000313" key="2">
    <source>
        <dbReference type="EMBL" id="CAE0679695.1"/>
    </source>
</evidence>
<evidence type="ECO:0000256" key="1">
    <source>
        <dbReference type="ARBA" id="ARBA00022801"/>
    </source>
</evidence>
<gene>
    <name evidence="2" type="ORF">LGLO00237_LOCUS31480</name>
</gene>
<protein>
    <recommendedName>
        <fullName evidence="3">Haloacid dehalogenase-like hydrolase domain-containing protein 3</fullName>
    </recommendedName>
</protein>
<keyword evidence="1" id="KW-0378">Hydrolase</keyword>
<dbReference type="PANTHER" id="PTHR43316:SF8">
    <property type="entry name" value="HAD FAMILY HYDROLASE"/>
    <property type="match status" value="1"/>
</dbReference>
<name>A0A7S4DYN7_9EUKA</name>
<dbReference type="AlphaFoldDB" id="A0A7S4DYN7"/>